<evidence type="ECO:0000313" key="1">
    <source>
        <dbReference type="EMBL" id="QBG36978.1"/>
    </source>
</evidence>
<sequence length="417" mass="46308">MITNTNKLKLAKLLAVNAIIFTFFINKSCFAESFSAKRAGQGFTNITQDFTSSLSNPALLPKFDRDDDAFFSLNLGIMGSDKYEVIDNSENIAMNLQQLADDINSLNIDQAISLDDFAHHSDDLNQQVDKIVTDLTAIDQKVVNTQNGINFQVIIPNKYLSFGLFTNQYGRVGGAVDYVETDEILLREAINKGYLDLNDVKSSARGIGYSIVEAGIMTGGSVASNKHYDVNAGMKVKYQRIDLFYNRVNISEFDEDEFDLDNEENLTKKSVTNFDLGLYISWGDERQWHGAIVTNNIMSQQVVHQENNLTFSLETSSTLGFSYQVDWLTVATEIDLTDREHFASLAASKYASVGAEFRAGEDFQLRLGYRADLNDVDANIITAGIGVSPWDVFSVDIAGFIGEKDTYGAAIEFGLKI</sequence>
<reference evidence="1 2" key="1">
    <citation type="submission" date="2018-12" db="EMBL/GenBank/DDBJ databases">
        <title>Complete genome of Litorilituus sediminis.</title>
        <authorList>
            <person name="Liu A."/>
            <person name="Rong J."/>
        </authorList>
    </citation>
    <scope>NUCLEOTIDE SEQUENCE [LARGE SCALE GENOMIC DNA]</scope>
    <source>
        <strain evidence="1 2">JCM 17549</strain>
    </source>
</reference>
<dbReference type="Proteomes" id="UP000290244">
    <property type="component" value="Chromosome"/>
</dbReference>
<evidence type="ECO:0000313" key="2">
    <source>
        <dbReference type="Proteomes" id="UP000290244"/>
    </source>
</evidence>
<evidence type="ECO:0008006" key="3">
    <source>
        <dbReference type="Google" id="ProtNLM"/>
    </source>
</evidence>
<accession>A0A4P6P7E8</accession>
<gene>
    <name evidence="1" type="ORF">EMK97_15235</name>
</gene>
<dbReference type="RefSeq" id="WP_130603640.1">
    <property type="nucleotide sequence ID" value="NZ_CP034759.1"/>
</dbReference>
<organism evidence="1 2">
    <name type="scientific">Litorilituus sediminis</name>
    <dbReference type="NCBI Taxonomy" id="718192"/>
    <lineage>
        <taxon>Bacteria</taxon>
        <taxon>Pseudomonadati</taxon>
        <taxon>Pseudomonadota</taxon>
        <taxon>Gammaproteobacteria</taxon>
        <taxon>Alteromonadales</taxon>
        <taxon>Colwelliaceae</taxon>
        <taxon>Litorilituus</taxon>
    </lineage>
</organism>
<keyword evidence="2" id="KW-1185">Reference proteome</keyword>
<proteinExistence type="predicted"/>
<protein>
    <recommendedName>
        <fullName evidence="3">Type IX secretion system membrane protein PorP/SprF</fullName>
    </recommendedName>
</protein>
<dbReference type="KEGG" id="lsd:EMK97_15235"/>
<name>A0A4P6P7E8_9GAMM</name>
<dbReference type="OrthoDB" id="6077588at2"/>
<dbReference type="Gene3D" id="2.40.160.60">
    <property type="entry name" value="Outer membrane protein transport protein (OMPP1/FadL/TodX)"/>
    <property type="match status" value="1"/>
</dbReference>
<dbReference type="Pfam" id="PF13729">
    <property type="entry name" value="TraF_2"/>
    <property type="match status" value="1"/>
</dbReference>
<dbReference type="AlphaFoldDB" id="A0A4P6P7E8"/>
<dbReference type="InterPro" id="IPR032811">
    <property type="entry name" value="Put_conjugal_transfer"/>
</dbReference>
<dbReference type="EMBL" id="CP034759">
    <property type="protein sequence ID" value="QBG36978.1"/>
    <property type="molecule type" value="Genomic_DNA"/>
</dbReference>